<feature type="region of interest" description="Disordered" evidence="1">
    <location>
        <begin position="219"/>
        <end position="273"/>
    </location>
</feature>
<feature type="chain" id="PRO_5040179949" evidence="2">
    <location>
        <begin position="26"/>
        <end position="273"/>
    </location>
</feature>
<protein>
    <submittedName>
        <fullName evidence="3">Uncharacterized protein</fullName>
    </submittedName>
</protein>
<gene>
    <name evidence="3" type="ORF">BEMITA_LOCUS6034</name>
</gene>
<feature type="compositionally biased region" description="Polar residues" evidence="1">
    <location>
        <begin position="249"/>
        <end position="273"/>
    </location>
</feature>
<dbReference type="Proteomes" id="UP001152759">
    <property type="component" value="Chromosome 3"/>
</dbReference>
<evidence type="ECO:0000256" key="1">
    <source>
        <dbReference type="SAM" id="MobiDB-lite"/>
    </source>
</evidence>
<keyword evidence="2" id="KW-0732">Signal</keyword>
<keyword evidence="4" id="KW-1185">Reference proteome</keyword>
<accession>A0A9P0F3S8</accession>
<feature type="signal peptide" evidence="2">
    <location>
        <begin position="1"/>
        <end position="25"/>
    </location>
</feature>
<evidence type="ECO:0000313" key="3">
    <source>
        <dbReference type="EMBL" id="CAH0386972.1"/>
    </source>
</evidence>
<organism evidence="3 4">
    <name type="scientific">Bemisia tabaci</name>
    <name type="common">Sweetpotato whitefly</name>
    <name type="synonym">Aleurodes tabaci</name>
    <dbReference type="NCBI Taxonomy" id="7038"/>
    <lineage>
        <taxon>Eukaryota</taxon>
        <taxon>Metazoa</taxon>
        <taxon>Ecdysozoa</taxon>
        <taxon>Arthropoda</taxon>
        <taxon>Hexapoda</taxon>
        <taxon>Insecta</taxon>
        <taxon>Pterygota</taxon>
        <taxon>Neoptera</taxon>
        <taxon>Paraneoptera</taxon>
        <taxon>Hemiptera</taxon>
        <taxon>Sternorrhyncha</taxon>
        <taxon>Aleyrodoidea</taxon>
        <taxon>Aleyrodidae</taxon>
        <taxon>Aleyrodinae</taxon>
        <taxon>Bemisia</taxon>
    </lineage>
</organism>
<proteinExistence type="predicted"/>
<name>A0A9P0F3S8_BEMTA</name>
<dbReference type="AlphaFoldDB" id="A0A9P0F3S8"/>
<evidence type="ECO:0000256" key="2">
    <source>
        <dbReference type="SAM" id="SignalP"/>
    </source>
</evidence>
<dbReference type="EMBL" id="OU963864">
    <property type="protein sequence ID" value="CAH0386972.1"/>
    <property type="molecule type" value="Genomic_DNA"/>
</dbReference>
<evidence type="ECO:0000313" key="4">
    <source>
        <dbReference type="Proteomes" id="UP001152759"/>
    </source>
</evidence>
<reference evidence="3" key="1">
    <citation type="submission" date="2021-12" db="EMBL/GenBank/DDBJ databases">
        <authorList>
            <person name="King R."/>
        </authorList>
    </citation>
    <scope>NUCLEOTIDE SEQUENCE</scope>
</reference>
<sequence length="273" mass="30220">MSIGTPRGLLLFFSALAALAHVSEALARVSGAQGGLKWGPLREHEHRIYIATRREPCNPAISCSSEDAQWSAVGERPQPQLTGPQLCESLRKSFNQLHVSQHGNCPNPVSAECSGLKCNFVMDTSSQTSFFHSNSKRKKAFSECASTIKAEHEKFMERENDFLKKKNTAKPTPDEEYAGMREHLGSLNIPALVARGKSNRHEHPLSMASVISIAARPASRNPNIPPFAYQTPKTPTARPIMSTKGKNIDFSQYYSNQSKYRTNDNKYASSSRP</sequence>